<organism evidence="6 7">
    <name type="scientific">Batrachochytrium dendrobatidis (strain JEL423)</name>
    <dbReference type="NCBI Taxonomy" id="403673"/>
    <lineage>
        <taxon>Eukaryota</taxon>
        <taxon>Fungi</taxon>
        <taxon>Fungi incertae sedis</taxon>
        <taxon>Chytridiomycota</taxon>
        <taxon>Chytridiomycota incertae sedis</taxon>
        <taxon>Chytridiomycetes</taxon>
        <taxon>Rhizophydiales</taxon>
        <taxon>Rhizophydiales incertae sedis</taxon>
        <taxon>Batrachochytrium</taxon>
    </lineage>
</organism>
<dbReference type="InterPro" id="IPR050301">
    <property type="entry name" value="NTE"/>
</dbReference>
<comment type="caution">
    <text evidence="4">Lacks conserved residue(s) required for the propagation of feature annotation.</text>
</comment>
<gene>
    <name evidence="6" type="ORF">BDEG_27512</name>
</gene>
<dbReference type="AlphaFoldDB" id="A0A177WXM2"/>
<feature type="short sequence motif" description="GXSXG" evidence="4">
    <location>
        <begin position="107"/>
        <end position="111"/>
    </location>
</feature>
<keyword evidence="3" id="KW-0443">Lipid metabolism</keyword>
<dbReference type="OrthoDB" id="10049244at2759"/>
<feature type="domain" description="PNPLA" evidence="5">
    <location>
        <begin position="76"/>
        <end position="253"/>
    </location>
</feature>
<dbReference type="eggNOG" id="KOG2214">
    <property type="taxonomic scope" value="Eukaryota"/>
</dbReference>
<dbReference type="GO" id="GO:0004806">
    <property type="term" value="F:triacylglycerol lipase activity"/>
    <property type="evidence" value="ECO:0007669"/>
    <property type="project" value="InterPro"/>
</dbReference>
<dbReference type="GO" id="GO:0016042">
    <property type="term" value="P:lipid catabolic process"/>
    <property type="evidence" value="ECO:0007669"/>
    <property type="project" value="UniProtKB-KW"/>
</dbReference>
<keyword evidence="1" id="KW-0378">Hydrolase</keyword>
<dbReference type="STRING" id="403673.A0A177WXM2"/>
<dbReference type="PROSITE" id="PS51635">
    <property type="entry name" value="PNPLA"/>
    <property type="match status" value="1"/>
</dbReference>
<sequence>MMYLLRSGLLRNLGGISDIRLYRHSIVGTKNLIQSYIDEVVSQFETISLIKSPTAQQQRKVELLSDTQQSFGNTALLLQGGVTFGMYHAGVVKALFQNGLLPNIISGTSVGALIAALVCIHTDEEMPKIFTEGGIKLGTFKTKSAQGSFARKVTRLFNHGYLLDVSVIEQCVKDNLEDITFMEAYNKTGRVLNIPAVSSGRGEVPQLLNYLTAPNVLIRSAACASVGVPGLIQSTGLLQKMPMGNPLPWCPLPKDKNGSNPILENPEKRLAELFNVNHFIVSQASPYISPVIMKKRPSLFGRLESLFLSELRYRLGQLRDLGLISQVITSLFGHKIQGHVTIAPELTSLDFFNLFNHPTNTALNYWIEKGERSTWPLMSLISNRTKIELALRKAVCKSKEHLAKQEQEYLKRFEVRKEESRKRNKSIS</sequence>
<dbReference type="SUPFAM" id="SSF52151">
    <property type="entry name" value="FabD/lysophospholipase-like"/>
    <property type="match status" value="1"/>
</dbReference>
<dbReference type="VEuPathDB" id="FungiDB:BDEG_27512"/>
<evidence type="ECO:0000256" key="3">
    <source>
        <dbReference type="ARBA" id="ARBA00023098"/>
    </source>
</evidence>
<dbReference type="PANTHER" id="PTHR14226">
    <property type="entry name" value="NEUROPATHY TARGET ESTERASE/SWISS CHEESE D.MELANOGASTER"/>
    <property type="match status" value="1"/>
</dbReference>
<dbReference type="Pfam" id="PF01734">
    <property type="entry name" value="Patatin"/>
    <property type="match status" value="1"/>
</dbReference>
<evidence type="ECO:0000313" key="7">
    <source>
        <dbReference type="Proteomes" id="UP000077115"/>
    </source>
</evidence>
<proteinExistence type="predicted"/>
<dbReference type="PANTHER" id="PTHR14226:SF44">
    <property type="entry name" value="TRIACYLGLYCEROL LIPASE 3"/>
    <property type="match status" value="1"/>
</dbReference>
<dbReference type="Pfam" id="PF11815">
    <property type="entry name" value="DUF3336"/>
    <property type="match status" value="1"/>
</dbReference>
<reference evidence="6 7" key="1">
    <citation type="submission" date="2006-10" db="EMBL/GenBank/DDBJ databases">
        <title>The Genome Sequence of Batrachochytrium dendrobatidis JEL423.</title>
        <authorList>
            <consortium name="The Broad Institute Genome Sequencing Platform"/>
            <person name="Birren B."/>
            <person name="Lander E."/>
            <person name="Galagan J."/>
            <person name="Cuomo C."/>
            <person name="Devon K."/>
            <person name="Jaffe D."/>
            <person name="Butler J."/>
            <person name="Alvarez P."/>
            <person name="Gnerre S."/>
            <person name="Grabherr M."/>
            <person name="Kleber M."/>
            <person name="Mauceli E."/>
            <person name="Brockman W."/>
            <person name="Young S."/>
            <person name="LaButti K."/>
            <person name="Sykes S."/>
            <person name="DeCaprio D."/>
            <person name="Crawford M."/>
            <person name="Koehrsen M."/>
            <person name="Engels R."/>
            <person name="Montgomery P."/>
            <person name="Pearson M."/>
            <person name="Howarth C."/>
            <person name="Larson L."/>
            <person name="White J."/>
            <person name="O'Leary S."/>
            <person name="Kodira C."/>
            <person name="Zeng Q."/>
            <person name="Yandava C."/>
            <person name="Alvarado L."/>
            <person name="Longcore J."/>
            <person name="James T."/>
        </authorList>
    </citation>
    <scope>NUCLEOTIDE SEQUENCE [LARGE SCALE GENOMIC DNA]</scope>
    <source>
        <strain evidence="6 7">JEL423</strain>
    </source>
</reference>
<dbReference type="InterPro" id="IPR016035">
    <property type="entry name" value="Acyl_Trfase/lysoPLipase"/>
</dbReference>
<evidence type="ECO:0000313" key="6">
    <source>
        <dbReference type="EMBL" id="OAJ44251.1"/>
    </source>
</evidence>
<dbReference type="Proteomes" id="UP000077115">
    <property type="component" value="Unassembled WGS sequence"/>
</dbReference>
<evidence type="ECO:0000259" key="5">
    <source>
        <dbReference type="PROSITE" id="PS51635"/>
    </source>
</evidence>
<accession>A0A177WXM2</accession>
<dbReference type="InterPro" id="IPR021771">
    <property type="entry name" value="Triacylglycerol_lipase_N"/>
</dbReference>
<dbReference type="GO" id="GO:0006641">
    <property type="term" value="P:triglyceride metabolic process"/>
    <property type="evidence" value="ECO:0007669"/>
    <property type="project" value="UniProtKB-ARBA"/>
</dbReference>
<dbReference type="Gene3D" id="3.40.1090.10">
    <property type="entry name" value="Cytosolic phospholipase A2 catalytic domain"/>
    <property type="match status" value="1"/>
</dbReference>
<keyword evidence="2" id="KW-0442">Lipid degradation</keyword>
<evidence type="ECO:0000256" key="1">
    <source>
        <dbReference type="ARBA" id="ARBA00022801"/>
    </source>
</evidence>
<protein>
    <recommendedName>
        <fullName evidence="5">PNPLA domain-containing protein</fullName>
    </recommendedName>
</protein>
<dbReference type="InterPro" id="IPR002641">
    <property type="entry name" value="PNPLA_dom"/>
</dbReference>
<name>A0A177WXM2_BATDL</name>
<evidence type="ECO:0000256" key="2">
    <source>
        <dbReference type="ARBA" id="ARBA00022963"/>
    </source>
</evidence>
<reference evidence="6 7" key="2">
    <citation type="submission" date="2016-05" db="EMBL/GenBank/DDBJ databases">
        <title>Lineage-specific infection strategies underlie the spectrum of fungal disease in amphibians.</title>
        <authorList>
            <person name="Cuomo C.A."/>
            <person name="Farrer R.A."/>
            <person name="James T."/>
            <person name="Longcore J."/>
            <person name="Birren B."/>
        </authorList>
    </citation>
    <scope>NUCLEOTIDE SEQUENCE [LARGE SCALE GENOMIC DNA]</scope>
    <source>
        <strain evidence="6 7">JEL423</strain>
    </source>
</reference>
<evidence type="ECO:0000256" key="4">
    <source>
        <dbReference type="PROSITE-ProRule" id="PRU01161"/>
    </source>
</evidence>
<dbReference type="EMBL" id="DS022312">
    <property type="protein sequence ID" value="OAJ44251.1"/>
    <property type="molecule type" value="Genomic_DNA"/>
</dbReference>